<evidence type="ECO:0000256" key="2">
    <source>
        <dbReference type="ARBA" id="ARBA00008163"/>
    </source>
</evidence>
<dbReference type="SUPFAM" id="SSF56935">
    <property type="entry name" value="Porins"/>
    <property type="match status" value="1"/>
</dbReference>
<dbReference type="InterPro" id="IPR005017">
    <property type="entry name" value="OMPP1/FadL/TodX"/>
</dbReference>
<dbReference type="GO" id="GO:0009279">
    <property type="term" value="C:cell outer membrane"/>
    <property type="evidence" value="ECO:0007669"/>
    <property type="project" value="UniProtKB-SubCell"/>
</dbReference>
<proteinExistence type="inferred from homology"/>
<feature type="signal peptide" evidence="8">
    <location>
        <begin position="1"/>
        <end position="23"/>
    </location>
</feature>
<dbReference type="PANTHER" id="PTHR35093:SF8">
    <property type="entry name" value="OUTER MEMBRANE PROTEIN NMB0088-RELATED"/>
    <property type="match status" value="1"/>
</dbReference>
<evidence type="ECO:0000256" key="8">
    <source>
        <dbReference type="SAM" id="SignalP"/>
    </source>
</evidence>
<feature type="chain" id="PRO_5032791514" evidence="8">
    <location>
        <begin position="24"/>
        <end position="427"/>
    </location>
</feature>
<protein>
    <submittedName>
        <fullName evidence="9">Long-chain fatty acid transporter</fullName>
    </submittedName>
</protein>
<name>A0A848G8P2_9RHOO</name>
<keyword evidence="7" id="KW-0998">Cell outer membrane</keyword>
<dbReference type="EMBL" id="JABBGA010000016">
    <property type="protein sequence ID" value="NML27532.1"/>
    <property type="molecule type" value="Genomic_DNA"/>
</dbReference>
<evidence type="ECO:0000256" key="5">
    <source>
        <dbReference type="ARBA" id="ARBA00022729"/>
    </source>
</evidence>
<dbReference type="GO" id="GO:0015483">
    <property type="term" value="F:long-chain fatty acid transporting porin activity"/>
    <property type="evidence" value="ECO:0007669"/>
    <property type="project" value="TreeGrafter"/>
</dbReference>
<evidence type="ECO:0000313" key="9">
    <source>
        <dbReference type="EMBL" id="NML27532.1"/>
    </source>
</evidence>
<keyword evidence="10" id="KW-1185">Reference proteome</keyword>
<keyword evidence="6" id="KW-0472">Membrane</keyword>
<comment type="caution">
    <text evidence="9">The sequence shown here is derived from an EMBL/GenBank/DDBJ whole genome shotgun (WGS) entry which is preliminary data.</text>
</comment>
<dbReference type="AlphaFoldDB" id="A0A848G8P2"/>
<evidence type="ECO:0000256" key="6">
    <source>
        <dbReference type="ARBA" id="ARBA00023136"/>
    </source>
</evidence>
<keyword evidence="3" id="KW-1134">Transmembrane beta strand</keyword>
<organism evidence="9 10">
    <name type="scientific">Zoogloea dura</name>
    <dbReference type="NCBI Taxonomy" id="2728840"/>
    <lineage>
        <taxon>Bacteria</taxon>
        <taxon>Pseudomonadati</taxon>
        <taxon>Pseudomonadota</taxon>
        <taxon>Betaproteobacteria</taxon>
        <taxon>Rhodocyclales</taxon>
        <taxon>Zoogloeaceae</taxon>
        <taxon>Zoogloea</taxon>
    </lineage>
</organism>
<dbReference type="RefSeq" id="WP_169147071.1">
    <property type="nucleotide sequence ID" value="NZ_JABBGA010000016.1"/>
</dbReference>
<dbReference type="Pfam" id="PF03349">
    <property type="entry name" value="Toluene_X"/>
    <property type="match status" value="1"/>
</dbReference>
<evidence type="ECO:0000256" key="7">
    <source>
        <dbReference type="ARBA" id="ARBA00023237"/>
    </source>
</evidence>
<evidence type="ECO:0000313" key="10">
    <source>
        <dbReference type="Proteomes" id="UP000580043"/>
    </source>
</evidence>
<keyword evidence="5 8" id="KW-0732">Signal</keyword>
<comment type="subcellular location">
    <subcellularLocation>
        <location evidence="1">Cell outer membrane</location>
        <topology evidence="1">Multi-pass membrane protein</topology>
    </subcellularLocation>
</comment>
<reference evidence="9 10" key="1">
    <citation type="submission" date="2020-04" db="EMBL/GenBank/DDBJ databases">
        <title>Zoogloea sp. G-4-1-14 isolated from soil.</title>
        <authorList>
            <person name="Dahal R.H."/>
        </authorList>
    </citation>
    <scope>NUCLEOTIDE SEQUENCE [LARGE SCALE GENOMIC DNA]</scope>
    <source>
        <strain evidence="9 10">G-4-1-14</strain>
    </source>
</reference>
<gene>
    <name evidence="9" type="ORF">HHL15_17385</name>
</gene>
<accession>A0A848G8P2</accession>
<evidence type="ECO:0000256" key="1">
    <source>
        <dbReference type="ARBA" id="ARBA00004571"/>
    </source>
</evidence>
<evidence type="ECO:0000256" key="3">
    <source>
        <dbReference type="ARBA" id="ARBA00022452"/>
    </source>
</evidence>
<sequence length="427" mass="44409">MKRRNLAPAMLLLGLCSPGLALATNGYFSHGYGVKSQGIAGIGIALPQDGLAAATNPAGTAWIGDRADVGVTWFRPNRGAEIKGNDLGPYGSLDGHYDGNGTRNFIIPELGYVKQLGPQWAAGVAVYGNGGMNTDYGNNPFARLGGTGPAGINLEQLFVSPSLAYKLNDSHAIGLALNLAYQRFEAKGIQPFTQASASPGNVTNRGTDSSTGWGARIGYTGKLTPALTVGATYATKTRMGNLDKYKGLFAEDGGFDVPANFGIGLAWQASKALTLAADVQRIELSDIKSVGNPIANLLAGNPLGSSNGGGFGWRDVTVVKIGAAYDLTDDWTIRGGYSHATQPVPSSQTFFNILAPGIVQDHLSLGASLKQGKDGELSIAYTHAFKTTVNGSGSIPPGSPLAGGFGGGEANLHMFEDIFAIAYGWKY</sequence>
<keyword evidence="4" id="KW-0812">Transmembrane</keyword>
<evidence type="ECO:0000256" key="4">
    <source>
        <dbReference type="ARBA" id="ARBA00022692"/>
    </source>
</evidence>
<comment type="similarity">
    <text evidence="2">Belongs to the OmpP1/FadL family.</text>
</comment>
<dbReference type="PANTHER" id="PTHR35093">
    <property type="entry name" value="OUTER MEMBRANE PROTEIN NMB0088-RELATED"/>
    <property type="match status" value="1"/>
</dbReference>
<dbReference type="Proteomes" id="UP000580043">
    <property type="component" value="Unassembled WGS sequence"/>
</dbReference>
<dbReference type="Gene3D" id="2.40.160.60">
    <property type="entry name" value="Outer membrane protein transport protein (OMPP1/FadL/TodX)"/>
    <property type="match status" value="1"/>
</dbReference>